<dbReference type="AlphaFoldDB" id="A0A7R8W591"/>
<dbReference type="InterPro" id="IPR014001">
    <property type="entry name" value="Helicase_ATP-bd"/>
</dbReference>
<dbReference type="PROSITE" id="PS51194">
    <property type="entry name" value="HELICASE_CTER"/>
    <property type="match status" value="1"/>
</dbReference>
<feature type="compositionally biased region" description="Basic and acidic residues" evidence="9">
    <location>
        <begin position="636"/>
        <end position="653"/>
    </location>
</feature>
<dbReference type="PANTHER" id="PTHR47161:SF1">
    <property type="entry name" value="LYMPHOID-SPECIFIC HELICASE"/>
    <property type="match status" value="1"/>
</dbReference>
<dbReference type="PROSITE" id="PS51192">
    <property type="entry name" value="HELICASE_ATP_BIND_1"/>
    <property type="match status" value="1"/>
</dbReference>
<dbReference type="SMART" id="SM00487">
    <property type="entry name" value="DEXDc"/>
    <property type="match status" value="1"/>
</dbReference>
<dbReference type="GO" id="GO:0004386">
    <property type="term" value="F:helicase activity"/>
    <property type="evidence" value="ECO:0007669"/>
    <property type="project" value="UniProtKB-KW"/>
</dbReference>
<dbReference type="InterPro" id="IPR001650">
    <property type="entry name" value="Helicase_C-like"/>
</dbReference>
<dbReference type="Gene3D" id="3.40.50.10810">
    <property type="entry name" value="Tandem AAA-ATPase domain"/>
    <property type="match status" value="1"/>
</dbReference>
<dbReference type="GO" id="GO:0005524">
    <property type="term" value="F:ATP binding"/>
    <property type="evidence" value="ECO:0007669"/>
    <property type="project" value="UniProtKB-KW"/>
</dbReference>
<evidence type="ECO:0000256" key="4">
    <source>
        <dbReference type="ARBA" id="ARBA00022801"/>
    </source>
</evidence>
<dbReference type="GO" id="GO:0016787">
    <property type="term" value="F:hydrolase activity"/>
    <property type="evidence" value="ECO:0007669"/>
    <property type="project" value="UniProtKB-KW"/>
</dbReference>
<dbReference type="PANTHER" id="PTHR47161">
    <property type="entry name" value="LYMPHOID-SPECIFIC HELICASE"/>
    <property type="match status" value="1"/>
</dbReference>
<evidence type="ECO:0000256" key="2">
    <source>
        <dbReference type="ARBA" id="ARBA00007025"/>
    </source>
</evidence>
<dbReference type="FunFam" id="3.40.50.10810:FF:000015">
    <property type="entry name" value="lymphoid-specific helicase isoform X1"/>
    <property type="match status" value="1"/>
</dbReference>
<dbReference type="InterPro" id="IPR027417">
    <property type="entry name" value="P-loop_NTPase"/>
</dbReference>
<keyword evidence="4" id="KW-0378">Hydrolase</keyword>
<keyword evidence="3" id="KW-0547">Nucleotide-binding</keyword>
<evidence type="ECO:0000256" key="3">
    <source>
        <dbReference type="ARBA" id="ARBA00022741"/>
    </source>
</evidence>
<comment type="similarity">
    <text evidence="2">Belongs to the SNF2/RAD54 helicase family.</text>
</comment>
<dbReference type="EMBL" id="OB660510">
    <property type="protein sequence ID" value="CAD7225138.1"/>
    <property type="molecule type" value="Genomic_DNA"/>
</dbReference>
<dbReference type="GO" id="GO:0006346">
    <property type="term" value="P:DNA methylation-dependent constitutive heterochromatin formation"/>
    <property type="evidence" value="ECO:0007669"/>
    <property type="project" value="TreeGrafter"/>
</dbReference>
<dbReference type="InterPro" id="IPR049730">
    <property type="entry name" value="SNF2/RAD54-like_C"/>
</dbReference>
<evidence type="ECO:0000313" key="10">
    <source>
        <dbReference type="EMBL" id="CAD7225138.1"/>
    </source>
</evidence>
<keyword evidence="8" id="KW-0539">Nucleus</keyword>
<evidence type="ECO:0000256" key="6">
    <source>
        <dbReference type="ARBA" id="ARBA00022840"/>
    </source>
</evidence>
<dbReference type="CDD" id="cd18793">
    <property type="entry name" value="SF2_C_SNF"/>
    <property type="match status" value="1"/>
</dbReference>
<dbReference type="SMART" id="SM00490">
    <property type="entry name" value="HELICc"/>
    <property type="match status" value="1"/>
</dbReference>
<dbReference type="GO" id="GO:0005721">
    <property type="term" value="C:pericentric heterochromatin"/>
    <property type="evidence" value="ECO:0007669"/>
    <property type="project" value="TreeGrafter"/>
</dbReference>
<gene>
    <name evidence="10" type="ORF">CTOB1V02_LOCUS3084</name>
</gene>
<dbReference type="Pfam" id="PF00176">
    <property type="entry name" value="SNF2-rel_dom"/>
    <property type="match status" value="1"/>
</dbReference>
<evidence type="ECO:0000256" key="8">
    <source>
        <dbReference type="ARBA" id="ARBA00023242"/>
    </source>
</evidence>
<feature type="compositionally biased region" description="Polar residues" evidence="9">
    <location>
        <begin position="680"/>
        <end position="690"/>
    </location>
</feature>
<evidence type="ECO:0000256" key="7">
    <source>
        <dbReference type="ARBA" id="ARBA00023054"/>
    </source>
</evidence>
<evidence type="ECO:0000256" key="5">
    <source>
        <dbReference type="ARBA" id="ARBA00022806"/>
    </source>
</evidence>
<sequence length="700" mass="80534">MERKEAERQERFRLTVPSLFTGGSLRPYQIEGVQWLYARYQLAMNGILADEMGLGKTVQIIAFYCSLAESLVEGPFIVIAPLSTLPNWTSEFERFAPSLPVVLYHGDAQQRRLLVPSLTKRHLLPGSKQAYVRPVVLTSFEIAMKDKRILKNIEWSYMTLDEGHRIKDIRSKLSQDLREFKNKNRALLTGTPLQNDVGELYSLLNFLLPMIFEDLETFESWFDVEELQEGSEKLLQQEREKNVVTSFHKILSPFVLRRLKSDVEIDLPAKQEVLVYCPLTQDQRWLYRSVLEKSLQGKNRGRNRVEFDGIYLSSVEDEEANTSGRRNRAAKEGIRYDEELLLKRADSEEYFEELRERQEAKELAKSASLINSSVKSGEAESLLASINMNNVWMQLRKVVNHPHLVLIPPLHEQMAEDYPSKVLQSSGKMKVLVQIVQRLLSDNTDHKILIFSQMVRLLNLVEIVVEHLGLKYCRLDGSTRLEERQQMMKIFNSDPSYRLFLLSTRAGGLGVNLTAADTVILYDSDWNPQMDLQASDRCHRIGQTRPVLVLRFVSANTIDQKMVERATAKRKLEKIIIKKGRFNAKTAEEESLNPEELLELLRSDEHQGRFEAGEDAELTEEVLTKVLSRDFARKDDGLKTKEQQKENQLEKRKSEKRKRVASVSPQSHQPESKRLGSGKTVLSSMDNSAVTPRRSRSSRI</sequence>
<dbReference type="Pfam" id="PF00271">
    <property type="entry name" value="Helicase_C"/>
    <property type="match status" value="1"/>
</dbReference>
<keyword evidence="5" id="KW-0347">Helicase</keyword>
<protein>
    <submittedName>
        <fullName evidence="10">Uncharacterized protein</fullName>
    </submittedName>
</protein>
<keyword evidence="7" id="KW-0175">Coiled coil</keyword>
<evidence type="ECO:0000256" key="1">
    <source>
        <dbReference type="ARBA" id="ARBA00004123"/>
    </source>
</evidence>
<dbReference type="GO" id="GO:0044027">
    <property type="term" value="P:negative regulation of gene expression via chromosomal CpG island methylation"/>
    <property type="evidence" value="ECO:0007669"/>
    <property type="project" value="TreeGrafter"/>
</dbReference>
<dbReference type="GO" id="GO:0005634">
    <property type="term" value="C:nucleus"/>
    <property type="evidence" value="ECO:0007669"/>
    <property type="project" value="UniProtKB-SubCell"/>
</dbReference>
<dbReference type="InterPro" id="IPR038718">
    <property type="entry name" value="SNF2-like_sf"/>
</dbReference>
<comment type="subcellular location">
    <subcellularLocation>
        <location evidence="1">Nucleus</location>
    </subcellularLocation>
</comment>
<dbReference type="Gene3D" id="3.40.50.300">
    <property type="entry name" value="P-loop containing nucleotide triphosphate hydrolases"/>
    <property type="match status" value="1"/>
</dbReference>
<evidence type="ECO:0000256" key="9">
    <source>
        <dbReference type="SAM" id="MobiDB-lite"/>
    </source>
</evidence>
<dbReference type="GO" id="GO:0003682">
    <property type="term" value="F:chromatin binding"/>
    <property type="evidence" value="ECO:0007669"/>
    <property type="project" value="TreeGrafter"/>
</dbReference>
<feature type="region of interest" description="Disordered" evidence="9">
    <location>
        <begin position="636"/>
        <end position="700"/>
    </location>
</feature>
<accession>A0A7R8W591</accession>
<name>A0A7R8W591_9CRUS</name>
<dbReference type="InterPro" id="IPR000330">
    <property type="entry name" value="SNF2_N"/>
</dbReference>
<dbReference type="SUPFAM" id="SSF52540">
    <property type="entry name" value="P-loop containing nucleoside triphosphate hydrolases"/>
    <property type="match status" value="2"/>
</dbReference>
<dbReference type="OrthoDB" id="448448at2759"/>
<organism evidence="10">
    <name type="scientific">Cyprideis torosa</name>
    <dbReference type="NCBI Taxonomy" id="163714"/>
    <lineage>
        <taxon>Eukaryota</taxon>
        <taxon>Metazoa</taxon>
        <taxon>Ecdysozoa</taxon>
        <taxon>Arthropoda</taxon>
        <taxon>Crustacea</taxon>
        <taxon>Oligostraca</taxon>
        <taxon>Ostracoda</taxon>
        <taxon>Podocopa</taxon>
        <taxon>Podocopida</taxon>
        <taxon>Cytherocopina</taxon>
        <taxon>Cytheroidea</taxon>
        <taxon>Cytherideidae</taxon>
        <taxon>Cyprideis</taxon>
    </lineage>
</organism>
<reference evidence="10" key="1">
    <citation type="submission" date="2020-11" db="EMBL/GenBank/DDBJ databases">
        <authorList>
            <person name="Tran Van P."/>
        </authorList>
    </citation>
    <scope>NUCLEOTIDE SEQUENCE</scope>
</reference>
<proteinExistence type="inferred from homology"/>
<keyword evidence="6" id="KW-0067">ATP-binding</keyword>
<dbReference type="GO" id="GO:0031508">
    <property type="term" value="P:pericentric heterochromatin formation"/>
    <property type="evidence" value="ECO:0007669"/>
    <property type="project" value="TreeGrafter"/>
</dbReference>